<dbReference type="PROSITE" id="PS50112">
    <property type="entry name" value="PAS"/>
    <property type="match status" value="2"/>
</dbReference>
<dbReference type="PANTHER" id="PTHR44757:SF2">
    <property type="entry name" value="BIOFILM ARCHITECTURE MAINTENANCE PROTEIN MBAA"/>
    <property type="match status" value="1"/>
</dbReference>
<feature type="compositionally biased region" description="Basic and acidic residues" evidence="1">
    <location>
        <begin position="105"/>
        <end position="120"/>
    </location>
</feature>
<feature type="domain" description="PAC" evidence="4">
    <location>
        <begin position="411"/>
        <end position="463"/>
    </location>
</feature>
<sequence>MNSRMRMVIGGSVIAGLAFIMAAVLQRTAHGSLQIWEVILSLVLVCAAGVLVRNYFSKRTKIGEYSAGDGERQASEPLANQPKTSVQGEAILHKGPEASPIVATETERTPETRVTLDKDQSQGTVEDAKMSLPKGDPDVEIRSIEQDLPEKPIVQTKEGELELRLEERKALYLQKIEELEIRTAEQHVLEQELRKRKEFLTSCIDNASIFFAVIDTTGKTVMMNRRMSGSLGYAEDEVTNVDFVSNFIPERLRQDVWPGLIKCSSEDNEPIKTESFVLSKLGSEIPVEWLITRGLDSAGRVSNCFIVGIEITERKKSEEKVRDSEHKVRALYEKAITDTEYYRSVLDSCLDAIAVYDTESKPRYVNPAFTRSFGWTAEELLKDHAEFVPVLQNNLEKPAMDGLIKSGSPLKDFETKRSSKDGRIVPIRLTASLIHDQQGDAEGILIVLREALPEKEVEKPSESRPPQVIKRQIKTKEVVKDIRSGATDSQIMEKFRLSTKDLQTVFQKLLQANVLTSQEIQSRGVSRKEPAAIGVGAAAPVETILPPQETNSATTNGVTQVVGTEVQAKEPSGPESERDGALKLSAVPVVVQDEEKMEKPEPESGVTEDSPQSPGPATILTMAPSSMGDQNDSLLTVTTFIELAEDSLVPRRMIIAREVAGDVHTGMGDTLLMEKYELSAKQLNHVLRKLLDEDLISDMQLYERTSLSDSQVTKAFVEKEKAIEELEEP</sequence>
<dbReference type="CDD" id="cd00130">
    <property type="entry name" value="PAS"/>
    <property type="match status" value="2"/>
</dbReference>
<feature type="region of interest" description="Disordered" evidence="1">
    <location>
        <begin position="566"/>
        <end position="628"/>
    </location>
</feature>
<dbReference type="InterPro" id="IPR035965">
    <property type="entry name" value="PAS-like_dom_sf"/>
</dbReference>
<accession>A0A9D6Z339</accession>
<gene>
    <name evidence="5" type="ORF">HY912_08065</name>
</gene>
<evidence type="ECO:0000259" key="3">
    <source>
        <dbReference type="PROSITE" id="PS50112"/>
    </source>
</evidence>
<keyword evidence="2" id="KW-1133">Transmembrane helix</keyword>
<feature type="domain" description="PAS" evidence="3">
    <location>
        <begin position="196"/>
        <end position="248"/>
    </location>
</feature>
<dbReference type="Pfam" id="PF08448">
    <property type="entry name" value="PAS_4"/>
    <property type="match status" value="2"/>
</dbReference>
<organism evidence="5 6">
    <name type="scientific">Desulfomonile tiedjei</name>
    <dbReference type="NCBI Taxonomy" id="2358"/>
    <lineage>
        <taxon>Bacteria</taxon>
        <taxon>Pseudomonadati</taxon>
        <taxon>Thermodesulfobacteriota</taxon>
        <taxon>Desulfomonilia</taxon>
        <taxon>Desulfomonilales</taxon>
        <taxon>Desulfomonilaceae</taxon>
        <taxon>Desulfomonile</taxon>
    </lineage>
</organism>
<evidence type="ECO:0000256" key="2">
    <source>
        <dbReference type="SAM" id="Phobius"/>
    </source>
</evidence>
<keyword evidence="2" id="KW-0472">Membrane</keyword>
<dbReference type="AlphaFoldDB" id="A0A9D6Z339"/>
<keyword evidence="2" id="KW-0812">Transmembrane</keyword>
<dbReference type="InterPro" id="IPR001610">
    <property type="entry name" value="PAC"/>
</dbReference>
<evidence type="ECO:0000256" key="1">
    <source>
        <dbReference type="SAM" id="MobiDB-lite"/>
    </source>
</evidence>
<evidence type="ECO:0000313" key="5">
    <source>
        <dbReference type="EMBL" id="MBI5249435.1"/>
    </source>
</evidence>
<evidence type="ECO:0000259" key="4">
    <source>
        <dbReference type="PROSITE" id="PS50113"/>
    </source>
</evidence>
<dbReference type="InterPro" id="IPR000700">
    <property type="entry name" value="PAS-assoc_C"/>
</dbReference>
<dbReference type="PANTHER" id="PTHR44757">
    <property type="entry name" value="DIGUANYLATE CYCLASE DGCP"/>
    <property type="match status" value="1"/>
</dbReference>
<protein>
    <submittedName>
        <fullName evidence="5">PAS domain S-box protein</fullName>
    </submittedName>
</protein>
<feature type="region of interest" description="Disordered" evidence="1">
    <location>
        <begin position="67"/>
        <end position="137"/>
    </location>
</feature>
<dbReference type="SMART" id="SM00086">
    <property type="entry name" value="PAC"/>
    <property type="match status" value="2"/>
</dbReference>
<dbReference type="InterPro" id="IPR000014">
    <property type="entry name" value="PAS"/>
</dbReference>
<dbReference type="PROSITE" id="PS50113">
    <property type="entry name" value="PAC"/>
    <property type="match status" value="1"/>
</dbReference>
<dbReference type="Proteomes" id="UP000807825">
    <property type="component" value="Unassembled WGS sequence"/>
</dbReference>
<name>A0A9D6Z339_9BACT</name>
<dbReference type="Gene3D" id="3.30.450.20">
    <property type="entry name" value="PAS domain"/>
    <property type="match status" value="2"/>
</dbReference>
<dbReference type="NCBIfam" id="TIGR00229">
    <property type="entry name" value="sensory_box"/>
    <property type="match status" value="2"/>
</dbReference>
<dbReference type="InterPro" id="IPR052155">
    <property type="entry name" value="Biofilm_reg_signaling"/>
</dbReference>
<proteinExistence type="predicted"/>
<dbReference type="SMART" id="SM00091">
    <property type="entry name" value="PAS"/>
    <property type="match status" value="2"/>
</dbReference>
<reference evidence="5" key="1">
    <citation type="submission" date="2020-07" db="EMBL/GenBank/DDBJ databases">
        <title>Huge and variable diversity of episymbiotic CPR bacteria and DPANN archaea in groundwater ecosystems.</title>
        <authorList>
            <person name="He C.Y."/>
            <person name="Keren R."/>
            <person name="Whittaker M."/>
            <person name="Farag I.F."/>
            <person name="Doudna J."/>
            <person name="Cate J.H.D."/>
            <person name="Banfield J.F."/>
        </authorList>
    </citation>
    <scope>NUCLEOTIDE SEQUENCE</scope>
    <source>
        <strain evidence="5">NC_groundwater_1664_Pr3_B-0.1um_52_9</strain>
    </source>
</reference>
<dbReference type="EMBL" id="JACRDE010000219">
    <property type="protein sequence ID" value="MBI5249435.1"/>
    <property type="molecule type" value="Genomic_DNA"/>
</dbReference>
<dbReference type="InterPro" id="IPR013656">
    <property type="entry name" value="PAS_4"/>
</dbReference>
<feature type="domain" description="PAS" evidence="3">
    <location>
        <begin position="338"/>
        <end position="381"/>
    </location>
</feature>
<dbReference type="SUPFAM" id="SSF55785">
    <property type="entry name" value="PYP-like sensor domain (PAS domain)"/>
    <property type="match status" value="2"/>
</dbReference>
<feature type="transmembrane region" description="Helical" evidence="2">
    <location>
        <begin position="38"/>
        <end position="56"/>
    </location>
</feature>
<evidence type="ECO:0000313" key="6">
    <source>
        <dbReference type="Proteomes" id="UP000807825"/>
    </source>
</evidence>
<feature type="compositionally biased region" description="Basic and acidic residues" evidence="1">
    <location>
        <begin position="593"/>
        <end position="602"/>
    </location>
</feature>
<comment type="caution">
    <text evidence="5">The sequence shown here is derived from an EMBL/GenBank/DDBJ whole genome shotgun (WGS) entry which is preliminary data.</text>
</comment>